<feature type="non-terminal residue" evidence="5">
    <location>
        <position position="75"/>
    </location>
</feature>
<dbReference type="GO" id="GO:0050661">
    <property type="term" value="F:NADP binding"/>
    <property type="evidence" value="ECO:0007669"/>
    <property type="project" value="InterPro"/>
</dbReference>
<evidence type="ECO:0000256" key="2">
    <source>
        <dbReference type="ARBA" id="ARBA00022630"/>
    </source>
</evidence>
<dbReference type="EMBL" id="GL444799">
    <property type="protein sequence ID" value="EFN60564.1"/>
    <property type="molecule type" value="Genomic_DNA"/>
</dbReference>
<keyword evidence="2" id="KW-0285">Flavoprotein</keyword>
<keyword evidence="4" id="KW-0560">Oxidoreductase</keyword>
<dbReference type="AlphaFoldDB" id="E2B172"/>
<accession>E2B172</accession>
<dbReference type="PANTHER" id="PTHR23023">
    <property type="entry name" value="DIMETHYLANILINE MONOOXYGENASE"/>
    <property type="match status" value="1"/>
</dbReference>
<dbReference type="InterPro" id="IPR050346">
    <property type="entry name" value="FMO-like"/>
</dbReference>
<feature type="non-terminal residue" evidence="5">
    <location>
        <position position="1"/>
    </location>
</feature>
<dbReference type="InterPro" id="IPR036188">
    <property type="entry name" value="FAD/NAD-bd_sf"/>
</dbReference>
<evidence type="ECO:0000256" key="1">
    <source>
        <dbReference type="ARBA" id="ARBA00009183"/>
    </source>
</evidence>
<evidence type="ECO:0000256" key="3">
    <source>
        <dbReference type="ARBA" id="ARBA00022827"/>
    </source>
</evidence>
<evidence type="ECO:0000256" key="4">
    <source>
        <dbReference type="ARBA" id="ARBA00023002"/>
    </source>
</evidence>
<dbReference type="InterPro" id="IPR020946">
    <property type="entry name" value="Flavin_mOase-like"/>
</dbReference>
<reference evidence="5 6" key="1">
    <citation type="journal article" date="2010" name="Science">
        <title>Genomic comparison of the ants Camponotus floridanus and Harpegnathos saltator.</title>
        <authorList>
            <person name="Bonasio R."/>
            <person name="Zhang G."/>
            <person name="Ye C."/>
            <person name="Mutti N.S."/>
            <person name="Fang X."/>
            <person name="Qin N."/>
            <person name="Donahue G."/>
            <person name="Yang P."/>
            <person name="Li Q."/>
            <person name="Li C."/>
            <person name="Zhang P."/>
            <person name="Huang Z."/>
            <person name="Berger S.L."/>
            <person name="Reinberg D."/>
            <person name="Wang J."/>
            <person name="Liebig J."/>
        </authorList>
    </citation>
    <scope>NUCLEOTIDE SEQUENCE [LARGE SCALE GENOMIC DNA]</scope>
    <source>
        <strain evidence="6">C129</strain>
    </source>
</reference>
<evidence type="ECO:0000313" key="5">
    <source>
        <dbReference type="EMBL" id="EFN60564.1"/>
    </source>
</evidence>
<proteinExistence type="inferred from homology"/>
<dbReference type="GO" id="GO:0004499">
    <property type="term" value="F:N,N-dimethylaniline monooxygenase activity"/>
    <property type="evidence" value="ECO:0007669"/>
    <property type="project" value="InterPro"/>
</dbReference>
<gene>
    <name evidence="5" type="ORF">EAG_13039</name>
</gene>
<dbReference type="InParanoid" id="E2B172"/>
<sequence length="75" mass="8280">WSVKVRDLQRDAVVTEGFDAIMVCNGHYFEPSIPEISGHDIFAGKQMHSHDYRIPEIFDGKTVVVLGAGPSGTHI</sequence>
<dbReference type="Pfam" id="PF00743">
    <property type="entry name" value="FMO-like"/>
    <property type="match status" value="1"/>
</dbReference>
<name>E2B172_CAMFO</name>
<protein>
    <submittedName>
        <fullName evidence="5">Dimethylaniline monooxygenase [N-oxide-forming] 3</fullName>
    </submittedName>
</protein>
<evidence type="ECO:0000313" key="6">
    <source>
        <dbReference type="Proteomes" id="UP000000311"/>
    </source>
</evidence>
<dbReference type="Gene3D" id="3.50.50.60">
    <property type="entry name" value="FAD/NAD(P)-binding domain"/>
    <property type="match status" value="1"/>
</dbReference>
<comment type="similarity">
    <text evidence="1">Belongs to the FMO family.</text>
</comment>
<dbReference type="GO" id="GO:0050660">
    <property type="term" value="F:flavin adenine dinucleotide binding"/>
    <property type="evidence" value="ECO:0007669"/>
    <property type="project" value="InterPro"/>
</dbReference>
<dbReference type="Proteomes" id="UP000000311">
    <property type="component" value="Unassembled WGS sequence"/>
</dbReference>
<dbReference type="SUPFAM" id="SSF51905">
    <property type="entry name" value="FAD/NAD(P)-binding domain"/>
    <property type="match status" value="1"/>
</dbReference>
<organism evidence="6">
    <name type="scientific">Camponotus floridanus</name>
    <name type="common">Florida carpenter ant</name>
    <dbReference type="NCBI Taxonomy" id="104421"/>
    <lineage>
        <taxon>Eukaryota</taxon>
        <taxon>Metazoa</taxon>
        <taxon>Ecdysozoa</taxon>
        <taxon>Arthropoda</taxon>
        <taxon>Hexapoda</taxon>
        <taxon>Insecta</taxon>
        <taxon>Pterygota</taxon>
        <taxon>Neoptera</taxon>
        <taxon>Endopterygota</taxon>
        <taxon>Hymenoptera</taxon>
        <taxon>Apocrita</taxon>
        <taxon>Aculeata</taxon>
        <taxon>Formicoidea</taxon>
        <taxon>Formicidae</taxon>
        <taxon>Formicinae</taxon>
        <taxon>Camponotus</taxon>
    </lineage>
</organism>
<keyword evidence="3" id="KW-0274">FAD</keyword>
<keyword evidence="6" id="KW-1185">Reference proteome</keyword>
<dbReference type="OrthoDB" id="66881at2759"/>
<dbReference type="STRING" id="104421.E2B172"/>
<keyword evidence="5" id="KW-0503">Monooxygenase</keyword>